<reference evidence="3" key="1">
    <citation type="journal article" date="2019" name="Int. J. Syst. Evol. Microbiol.">
        <title>The Global Catalogue of Microorganisms (GCM) 10K type strain sequencing project: providing services to taxonomists for standard genome sequencing and annotation.</title>
        <authorList>
            <consortium name="The Broad Institute Genomics Platform"/>
            <consortium name="The Broad Institute Genome Sequencing Center for Infectious Disease"/>
            <person name="Wu L."/>
            <person name="Ma J."/>
        </authorList>
    </citation>
    <scope>NUCLEOTIDE SEQUENCE [LARGE SCALE GENOMIC DNA]</scope>
    <source>
        <strain evidence="3">JCM 7356</strain>
    </source>
</reference>
<gene>
    <name evidence="2" type="ORF">GCM10010430_27240</name>
</gene>
<comment type="caution">
    <text evidence="2">The sequence shown here is derived from an EMBL/GenBank/DDBJ whole genome shotgun (WGS) entry which is preliminary data.</text>
</comment>
<name>A0ABP5QTG8_9ACTN</name>
<feature type="region of interest" description="Disordered" evidence="1">
    <location>
        <begin position="1"/>
        <end position="23"/>
    </location>
</feature>
<evidence type="ECO:0000313" key="2">
    <source>
        <dbReference type="EMBL" id="GAA2244053.1"/>
    </source>
</evidence>
<accession>A0ABP5QTG8</accession>
<evidence type="ECO:0000256" key="1">
    <source>
        <dbReference type="SAM" id="MobiDB-lite"/>
    </source>
</evidence>
<dbReference type="EMBL" id="BAAATR010000010">
    <property type="protein sequence ID" value="GAA2244053.1"/>
    <property type="molecule type" value="Genomic_DNA"/>
</dbReference>
<dbReference type="Proteomes" id="UP001500305">
    <property type="component" value="Unassembled WGS sequence"/>
</dbReference>
<sequence length="52" mass="5112">MEAAAGVAQGHLGGDPAPEGAAENGGRICVELIEQLQVGLGEVGNGVERGRA</sequence>
<evidence type="ECO:0000313" key="3">
    <source>
        <dbReference type="Proteomes" id="UP001500305"/>
    </source>
</evidence>
<proteinExistence type="predicted"/>
<organism evidence="2 3">
    <name type="scientific">Kitasatospora cystarginea</name>
    <dbReference type="NCBI Taxonomy" id="58350"/>
    <lineage>
        <taxon>Bacteria</taxon>
        <taxon>Bacillati</taxon>
        <taxon>Actinomycetota</taxon>
        <taxon>Actinomycetes</taxon>
        <taxon>Kitasatosporales</taxon>
        <taxon>Streptomycetaceae</taxon>
        <taxon>Kitasatospora</taxon>
    </lineage>
</organism>
<protein>
    <submittedName>
        <fullName evidence="2">Uncharacterized protein</fullName>
    </submittedName>
</protein>
<keyword evidence="3" id="KW-1185">Reference proteome</keyword>